<evidence type="ECO:0000313" key="15">
    <source>
        <dbReference type="Proteomes" id="UP000214688"/>
    </source>
</evidence>
<proteinExistence type="inferred from homology"/>
<dbReference type="Gene3D" id="3.40.50.10330">
    <property type="entry name" value="Probable inorganic polyphosphate/atp-NAD kinase, domain 1"/>
    <property type="match status" value="1"/>
</dbReference>
<dbReference type="GO" id="GO:0005886">
    <property type="term" value="C:plasma membrane"/>
    <property type="evidence" value="ECO:0007669"/>
    <property type="project" value="TreeGrafter"/>
</dbReference>
<dbReference type="NCBIfam" id="TIGR00147">
    <property type="entry name" value="YegS/Rv2252/BmrU family lipid kinase"/>
    <property type="match status" value="1"/>
</dbReference>
<evidence type="ECO:0000256" key="1">
    <source>
        <dbReference type="ARBA" id="ARBA00001946"/>
    </source>
</evidence>
<keyword evidence="8" id="KW-0067">ATP-binding</keyword>
<comment type="similarity">
    <text evidence="2">Belongs to the diacylglycerol/lipid kinase family.</text>
</comment>
<evidence type="ECO:0000256" key="8">
    <source>
        <dbReference type="ARBA" id="ARBA00022840"/>
    </source>
</evidence>
<dbReference type="RefSeq" id="WP_094235461.1">
    <property type="nucleotide sequence ID" value="NZ_CP022657.1"/>
</dbReference>
<evidence type="ECO:0000256" key="6">
    <source>
        <dbReference type="ARBA" id="ARBA00022741"/>
    </source>
</evidence>
<dbReference type="Gene3D" id="2.60.200.40">
    <property type="match status" value="1"/>
</dbReference>
<keyword evidence="10" id="KW-0443">Lipid metabolism</keyword>
<dbReference type="GO" id="GO:0046872">
    <property type="term" value="F:metal ion binding"/>
    <property type="evidence" value="ECO:0007669"/>
    <property type="project" value="UniProtKB-KW"/>
</dbReference>
<dbReference type="InterPro" id="IPR016064">
    <property type="entry name" value="NAD/diacylglycerol_kinase_sf"/>
</dbReference>
<name>A0A223CY06_9BACL</name>
<keyword evidence="7 14" id="KW-0418">Kinase</keyword>
<sequence>MTRRPRARLIYNPSAGKEALRNHLPDVLDLLELGGLEVSCAMTHGANDAIIAARQASIEHFDYVIAAGGDGTINEVVNGLSNLDYRPTLGILPAGTTNDLGRALGIPRDLKKACEIIVKRNAVPMDVGKIGEDGYFINIAGCGKLTELTYEVPSKLKTHLGQLAYYVKGMEKLPGLKTIHLEIDSPDFAYEGKAMLCLIANSNSVGGFEKLAPNAKLNDGLFDVILVKQVNLPELITLARLALKGEHANSDRVIYFQTETLTISSPELVELNLDGEFGGHLPQKFNCLKHHLKVLVADPADGGRLALP</sequence>
<evidence type="ECO:0000256" key="11">
    <source>
        <dbReference type="ARBA" id="ARBA00023209"/>
    </source>
</evidence>
<dbReference type="InterPro" id="IPR001206">
    <property type="entry name" value="Diacylglycerol_kinase_cat_dom"/>
</dbReference>
<dbReference type="AlphaFoldDB" id="A0A223CY06"/>
<dbReference type="GO" id="GO:0005524">
    <property type="term" value="F:ATP binding"/>
    <property type="evidence" value="ECO:0007669"/>
    <property type="project" value="UniProtKB-KW"/>
</dbReference>
<keyword evidence="3" id="KW-0444">Lipid biosynthesis</keyword>
<evidence type="ECO:0000256" key="10">
    <source>
        <dbReference type="ARBA" id="ARBA00023098"/>
    </source>
</evidence>
<evidence type="ECO:0000256" key="7">
    <source>
        <dbReference type="ARBA" id="ARBA00022777"/>
    </source>
</evidence>
<keyword evidence="4" id="KW-0808">Transferase</keyword>
<organism evidence="14 15">
    <name type="scientific">Tumebacillus algifaecis</name>
    <dbReference type="NCBI Taxonomy" id="1214604"/>
    <lineage>
        <taxon>Bacteria</taxon>
        <taxon>Bacillati</taxon>
        <taxon>Bacillota</taxon>
        <taxon>Bacilli</taxon>
        <taxon>Bacillales</taxon>
        <taxon>Alicyclobacillaceae</taxon>
        <taxon>Tumebacillus</taxon>
    </lineage>
</organism>
<reference evidence="14 15" key="1">
    <citation type="journal article" date="2015" name="Int. J. Syst. Evol. Microbiol.">
        <title>Tumebacillus algifaecis sp. nov., isolated from decomposing algal scum.</title>
        <authorList>
            <person name="Wu Y.F."/>
            <person name="Zhang B."/>
            <person name="Xing P."/>
            <person name="Wu Q.L."/>
            <person name="Liu S.J."/>
        </authorList>
    </citation>
    <scope>NUCLEOTIDE SEQUENCE [LARGE SCALE GENOMIC DNA]</scope>
    <source>
        <strain evidence="14 15">THMBR28</strain>
    </source>
</reference>
<dbReference type="Pfam" id="PF19279">
    <property type="entry name" value="YegS_C"/>
    <property type="match status" value="1"/>
</dbReference>
<dbReference type="PROSITE" id="PS50146">
    <property type="entry name" value="DAGK"/>
    <property type="match status" value="1"/>
</dbReference>
<evidence type="ECO:0000256" key="3">
    <source>
        <dbReference type="ARBA" id="ARBA00022516"/>
    </source>
</evidence>
<accession>A0A223CY06</accession>
<keyword evidence="6" id="KW-0547">Nucleotide-binding</keyword>
<keyword evidence="12" id="KW-1208">Phospholipid metabolism</keyword>
<dbReference type="NCBIfam" id="NF009603">
    <property type="entry name" value="PRK13055.1"/>
    <property type="match status" value="1"/>
</dbReference>
<keyword evidence="15" id="KW-1185">Reference proteome</keyword>
<evidence type="ECO:0000256" key="5">
    <source>
        <dbReference type="ARBA" id="ARBA00022723"/>
    </source>
</evidence>
<dbReference type="Pfam" id="PF00781">
    <property type="entry name" value="DAGK_cat"/>
    <property type="match status" value="1"/>
</dbReference>
<dbReference type="GO" id="GO:0008654">
    <property type="term" value="P:phospholipid biosynthetic process"/>
    <property type="evidence" value="ECO:0007669"/>
    <property type="project" value="UniProtKB-KW"/>
</dbReference>
<keyword evidence="11" id="KW-0594">Phospholipid biosynthesis</keyword>
<feature type="domain" description="DAGKc" evidence="13">
    <location>
        <begin position="2"/>
        <end position="134"/>
    </location>
</feature>
<dbReference type="InterPro" id="IPR045540">
    <property type="entry name" value="YegS/DAGK_C"/>
</dbReference>
<dbReference type="PANTHER" id="PTHR12358:SF106">
    <property type="entry name" value="LIPID KINASE YEGS"/>
    <property type="match status" value="1"/>
</dbReference>
<evidence type="ECO:0000256" key="2">
    <source>
        <dbReference type="ARBA" id="ARBA00005983"/>
    </source>
</evidence>
<keyword evidence="5" id="KW-0479">Metal-binding</keyword>
<dbReference type="InterPro" id="IPR050187">
    <property type="entry name" value="Lipid_Phosphate_FormReg"/>
</dbReference>
<gene>
    <name evidence="14" type="ORF">CIG75_03840</name>
</gene>
<dbReference type="NCBIfam" id="NF009874">
    <property type="entry name" value="PRK13337.1"/>
    <property type="match status" value="1"/>
</dbReference>
<dbReference type="OrthoDB" id="9786026at2"/>
<evidence type="ECO:0000256" key="9">
    <source>
        <dbReference type="ARBA" id="ARBA00022842"/>
    </source>
</evidence>
<dbReference type="InterPro" id="IPR017438">
    <property type="entry name" value="ATP-NAD_kinase_N"/>
</dbReference>
<dbReference type="KEGG" id="tab:CIG75_03840"/>
<dbReference type="GO" id="GO:0004143">
    <property type="term" value="F:ATP-dependent diacylglycerol kinase activity"/>
    <property type="evidence" value="ECO:0007669"/>
    <property type="project" value="TreeGrafter"/>
</dbReference>
<dbReference type="PANTHER" id="PTHR12358">
    <property type="entry name" value="SPHINGOSINE KINASE"/>
    <property type="match status" value="1"/>
</dbReference>
<dbReference type="SUPFAM" id="SSF111331">
    <property type="entry name" value="NAD kinase/diacylglycerol kinase-like"/>
    <property type="match status" value="1"/>
</dbReference>
<comment type="cofactor">
    <cofactor evidence="1">
        <name>Mg(2+)</name>
        <dbReference type="ChEBI" id="CHEBI:18420"/>
    </cofactor>
</comment>
<evidence type="ECO:0000256" key="12">
    <source>
        <dbReference type="ARBA" id="ARBA00023264"/>
    </source>
</evidence>
<evidence type="ECO:0000313" key="14">
    <source>
        <dbReference type="EMBL" id="ASS74202.1"/>
    </source>
</evidence>
<keyword evidence="9" id="KW-0460">Magnesium</keyword>
<dbReference type="InterPro" id="IPR005218">
    <property type="entry name" value="Diacylglycerol/lipid_kinase"/>
</dbReference>
<dbReference type="EMBL" id="CP022657">
    <property type="protein sequence ID" value="ASS74202.1"/>
    <property type="molecule type" value="Genomic_DNA"/>
</dbReference>
<dbReference type="SMART" id="SM00046">
    <property type="entry name" value="DAGKc"/>
    <property type="match status" value="1"/>
</dbReference>
<protein>
    <submittedName>
        <fullName evidence="14">Diacylglycerol kinase</fullName>
    </submittedName>
</protein>
<evidence type="ECO:0000256" key="4">
    <source>
        <dbReference type="ARBA" id="ARBA00022679"/>
    </source>
</evidence>
<evidence type="ECO:0000259" key="13">
    <source>
        <dbReference type="PROSITE" id="PS50146"/>
    </source>
</evidence>
<dbReference type="Proteomes" id="UP000214688">
    <property type="component" value="Chromosome"/>
</dbReference>